<name>A0A174KY86_FLAPL</name>
<dbReference type="EMBL" id="CYZT01000269">
    <property type="protein sequence ID" value="CUP14788.1"/>
    <property type="molecule type" value="Genomic_DNA"/>
</dbReference>
<proteinExistence type="predicted"/>
<organism evidence="1 2">
    <name type="scientific">Flavonifractor plautii</name>
    <name type="common">Fusobacterium plautii</name>
    <dbReference type="NCBI Taxonomy" id="292800"/>
    <lineage>
        <taxon>Bacteria</taxon>
        <taxon>Bacillati</taxon>
        <taxon>Bacillota</taxon>
        <taxon>Clostridia</taxon>
        <taxon>Eubacteriales</taxon>
        <taxon>Oscillospiraceae</taxon>
        <taxon>Flavonifractor</taxon>
    </lineage>
</organism>
<evidence type="ECO:0000313" key="1">
    <source>
        <dbReference type="EMBL" id="CUP14788.1"/>
    </source>
</evidence>
<protein>
    <submittedName>
        <fullName evidence="1">Uncharacterized protein</fullName>
    </submittedName>
</protein>
<dbReference type="AlphaFoldDB" id="A0A174KY86"/>
<dbReference type="Proteomes" id="UP000095746">
    <property type="component" value="Unassembled WGS sequence"/>
</dbReference>
<evidence type="ECO:0000313" key="2">
    <source>
        <dbReference type="Proteomes" id="UP000095746"/>
    </source>
</evidence>
<sequence>MIKMVDKELLEAIGQMMDEKLDRKLQPIVDRLDKLEESSEEVRSGVNALLEWAEECGNVIKFPLPKVK</sequence>
<reference evidence="1 2" key="1">
    <citation type="submission" date="2015-09" db="EMBL/GenBank/DDBJ databases">
        <authorList>
            <consortium name="Pathogen Informatics"/>
        </authorList>
    </citation>
    <scope>NUCLEOTIDE SEQUENCE [LARGE SCALE GENOMIC DNA]</scope>
    <source>
        <strain evidence="1 2">2789STDY5608854</strain>
    </source>
</reference>
<accession>A0A174KY86</accession>
<gene>
    <name evidence="1" type="ORF">ERS852411_02737</name>
</gene>